<dbReference type="InterPro" id="IPR006295">
    <property type="entry name" value="DNA_primase_DnaG"/>
</dbReference>
<accession>A0ABP7U5M5</accession>
<keyword evidence="8 13" id="KW-0862">Zinc</keyword>
<dbReference type="Gene3D" id="3.40.1360.10">
    <property type="match status" value="1"/>
</dbReference>
<dbReference type="SUPFAM" id="SSF57783">
    <property type="entry name" value="Zinc beta-ribbon"/>
    <property type="match status" value="1"/>
</dbReference>
<comment type="function">
    <text evidence="12 13">RNA polymerase that catalyzes the synthesis of short RNA molecules used as primers for DNA polymerase during DNA replication.</text>
</comment>
<comment type="cofactor">
    <cofactor evidence="13">
        <name>Zn(2+)</name>
        <dbReference type="ChEBI" id="CHEBI:29105"/>
    </cofactor>
    <text evidence="13">Binds 1 zinc ion per monomer.</text>
</comment>
<comment type="caution">
    <text evidence="12">Lacks conserved residue(s) required for the propagation of feature annotation.</text>
</comment>
<feature type="domain" description="Toprim" evidence="14">
    <location>
        <begin position="260"/>
        <end position="341"/>
    </location>
</feature>
<evidence type="ECO:0000256" key="9">
    <source>
        <dbReference type="ARBA" id="ARBA00022842"/>
    </source>
</evidence>
<evidence type="ECO:0000256" key="11">
    <source>
        <dbReference type="ARBA" id="ARBA00023163"/>
    </source>
</evidence>
<evidence type="ECO:0000256" key="13">
    <source>
        <dbReference type="PIRNR" id="PIRNR002811"/>
    </source>
</evidence>
<dbReference type="SMART" id="SM00400">
    <property type="entry name" value="ZnF_CHCC"/>
    <property type="match status" value="1"/>
</dbReference>
<dbReference type="CDD" id="cd03364">
    <property type="entry name" value="TOPRIM_DnaG_primases"/>
    <property type="match status" value="1"/>
</dbReference>
<dbReference type="EMBL" id="BAABCR010000015">
    <property type="protein sequence ID" value="GAA4036402.1"/>
    <property type="molecule type" value="Genomic_DNA"/>
</dbReference>
<keyword evidence="16" id="KW-1185">Reference proteome</keyword>
<dbReference type="PANTHER" id="PTHR30313:SF2">
    <property type="entry name" value="DNA PRIMASE"/>
    <property type="match status" value="1"/>
</dbReference>
<evidence type="ECO:0000256" key="6">
    <source>
        <dbReference type="ARBA" id="ARBA00022723"/>
    </source>
</evidence>
<dbReference type="Gene3D" id="3.90.980.10">
    <property type="entry name" value="DNA primase, catalytic core, N-terminal domain"/>
    <property type="match status" value="1"/>
</dbReference>
<comment type="subunit">
    <text evidence="12">Monomer. Interacts with DnaB.</text>
</comment>
<keyword evidence="3 12" id="KW-0808">Transferase</keyword>
<evidence type="ECO:0000256" key="3">
    <source>
        <dbReference type="ARBA" id="ARBA00022679"/>
    </source>
</evidence>
<keyword evidence="10 12" id="KW-0238">DNA-binding</keyword>
<evidence type="ECO:0000259" key="14">
    <source>
        <dbReference type="PROSITE" id="PS50880"/>
    </source>
</evidence>
<keyword evidence="5 12" id="KW-0235">DNA replication</keyword>
<gene>
    <name evidence="12 15" type="primary">dnaG</name>
    <name evidence="15" type="ORF">GCM10022386_22460</name>
</gene>
<dbReference type="Proteomes" id="UP001500968">
    <property type="component" value="Unassembled WGS sequence"/>
</dbReference>
<dbReference type="InterPro" id="IPR036977">
    <property type="entry name" value="DNA_primase_Znf_CHC2"/>
</dbReference>
<dbReference type="Pfam" id="PF10410">
    <property type="entry name" value="DnaB_bind"/>
    <property type="match status" value="1"/>
</dbReference>
<keyword evidence="7" id="KW-0863">Zinc-finger</keyword>
<protein>
    <recommendedName>
        <fullName evidence="12 13">DNA primase</fullName>
        <ecNumber evidence="12">2.7.7.101</ecNumber>
    </recommendedName>
</protein>
<proteinExistence type="inferred from homology"/>
<dbReference type="SMART" id="SM00493">
    <property type="entry name" value="TOPRIM"/>
    <property type="match status" value="1"/>
</dbReference>
<evidence type="ECO:0000256" key="1">
    <source>
        <dbReference type="ARBA" id="ARBA00022478"/>
    </source>
</evidence>
<evidence type="ECO:0000256" key="2">
    <source>
        <dbReference type="ARBA" id="ARBA00022515"/>
    </source>
</evidence>
<evidence type="ECO:0000256" key="7">
    <source>
        <dbReference type="ARBA" id="ARBA00022771"/>
    </source>
</evidence>
<keyword evidence="1 12" id="KW-0240">DNA-directed RNA polymerase</keyword>
<dbReference type="PROSITE" id="PS50880">
    <property type="entry name" value="TOPRIM"/>
    <property type="match status" value="1"/>
</dbReference>
<dbReference type="InterPro" id="IPR037068">
    <property type="entry name" value="DNA_primase_core_N_sf"/>
</dbReference>
<dbReference type="InterPro" id="IPR006171">
    <property type="entry name" value="TOPRIM_dom"/>
</dbReference>
<organism evidence="15 16">
    <name type="scientific">Flavobacterium cheonhonense</name>
    <dbReference type="NCBI Taxonomy" id="706185"/>
    <lineage>
        <taxon>Bacteria</taxon>
        <taxon>Pseudomonadati</taxon>
        <taxon>Bacteroidota</taxon>
        <taxon>Flavobacteriia</taxon>
        <taxon>Flavobacteriales</taxon>
        <taxon>Flavobacteriaceae</taxon>
        <taxon>Flavobacterium</taxon>
    </lineage>
</organism>
<evidence type="ECO:0000256" key="4">
    <source>
        <dbReference type="ARBA" id="ARBA00022695"/>
    </source>
</evidence>
<dbReference type="NCBIfam" id="TIGR01391">
    <property type="entry name" value="dnaG"/>
    <property type="match status" value="1"/>
</dbReference>
<dbReference type="Pfam" id="PF01807">
    <property type="entry name" value="Zn_ribbon_DnaG"/>
    <property type="match status" value="1"/>
</dbReference>
<dbReference type="Pfam" id="PF13155">
    <property type="entry name" value="Toprim_2"/>
    <property type="match status" value="1"/>
</dbReference>
<evidence type="ECO:0000256" key="12">
    <source>
        <dbReference type="HAMAP-Rule" id="MF_00974"/>
    </source>
</evidence>
<dbReference type="InterPro" id="IPR002694">
    <property type="entry name" value="Znf_CHC2"/>
</dbReference>
<evidence type="ECO:0000313" key="16">
    <source>
        <dbReference type="Proteomes" id="UP001500968"/>
    </source>
</evidence>
<keyword evidence="9" id="KW-0460">Magnesium</keyword>
<keyword evidence="2 12" id="KW-0639">Primosome</keyword>
<keyword evidence="4 12" id="KW-0548">Nucleotidyltransferase</keyword>
<comment type="caution">
    <text evidence="15">The sequence shown here is derived from an EMBL/GenBank/DDBJ whole genome shotgun (WGS) entry which is preliminary data.</text>
</comment>
<evidence type="ECO:0000256" key="10">
    <source>
        <dbReference type="ARBA" id="ARBA00023125"/>
    </source>
</evidence>
<dbReference type="Gene3D" id="3.90.580.10">
    <property type="entry name" value="Zinc finger, CHC2-type domain"/>
    <property type="match status" value="1"/>
</dbReference>
<dbReference type="InterPro" id="IPR050219">
    <property type="entry name" value="DnaG_primase"/>
</dbReference>
<keyword evidence="11 12" id="KW-0804">Transcription</keyword>
<evidence type="ECO:0000256" key="8">
    <source>
        <dbReference type="ARBA" id="ARBA00022833"/>
    </source>
</evidence>
<evidence type="ECO:0000256" key="5">
    <source>
        <dbReference type="ARBA" id="ARBA00022705"/>
    </source>
</evidence>
<dbReference type="InterPro" id="IPR030846">
    <property type="entry name" value="DnaG_bac"/>
</dbReference>
<comment type="similarity">
    <text evidence="12 13">Belongs to the DnaG primase family.</text>
</comment>
<name>A0ABP7U5M5_9FLAO</name>
<evidence type="ECO:0000313" key="15">
    <source>
        <dbReference type="EMBL" id="GAA4036402.1"/>
    </source>
</evidence>
<dbReference type="InterPro" id="IPR013264">
    <property type="entry name" value="DNAG_N"/>
</dbReference>
<dbReference type="InterPro" id="IPR019475">
    <property type="entry name" value="DNA_primase_DnaB-bd"/>
</dbReference>
<dbReference type="PANTHER" id="PTHR30313">
    <property type="entry name" value="DNA PRIMASE"/>
    <property type="match status" value="1"/>
</dbReference>
<dbReference type="InterPro" id="IPR034151">
    <property type="entry name" value="TOPRIM_DnaG_bac"/>
</dbReference>
<keyword evidence="6 13" id="KW-0479">Metal-binding</keyword>
<sequence>MITRETIDKVFETARVEEVIGDFVQLKRAGSNFKGLSPFSDERSPSFMVSPVKQIWKDFSSGKGGSVVTFLMEHEHFTYPEAIRYLAKKYNIEIEETEVSQEDRIEANEKESLYLVSEFAKTYFHDTLLNTEEGKAIGLSYFKERGFTNETIAKFGLGYSPETWDAFTKEALSKGYQLDYLEKVGLTITREDGKHFDRFKGRVMFPIQSLSGRNLGFGGRILTNDKKAAKYLNSPESDIYHKSKVLYGIFHAKQAIAKQNNCYLVEGYTDVIQLHQAGIENVVASSGTALTPDQIRLINRLTKNITVLFDGDAAGLRASIRGIDLILEEGMNVKVCSFPDGDDPDSFARKNSYDDLVQYLENNAKDFIQFKASLLMNEANNDPIKKADLIRDMVVSISKIPDRIKREIYIQETARIMDISEQVLLNTLAQLVQKDITEAGKKQKQEQKAFEVVKNEPQVSQERVNIIYELERKILEMLLLYGSQEADFDDYILKANEEGEMVEEKETNTYKVFQRIYLSLQEDEVELAHPTFKEIYSDLIQYYNQNEVFNVEHYLMQLSPEHSQVVTDILMSEERELLHNWETKHIYVKTKTQNVGQYVSETIISLREYLINKLIQDLMGSFQAEPETDLEELKTMINDYNKLKVSLTNKIGRIRSIYL</sequence>
<dbReference type="EC" id="2.7.7.101" evidence="12"/>
<reference evidence="16" key="1">
    <citation type="journal article" date="2019" name="Int. J. Syst. Evol. Microbiol.">
        <title>The Global Catalogue of Microorganisms (GCM) 10K type strain sequencing project: providing services to taxonomists for standard genome sequencing and annotation.</title>
        <authorList>
            <consortium name="The Broad Institute Genomics Platform"/>
            <consortium name="The Broad Institute Genome Sequencing Center for Infectious Disease"/>
            <person name="Wu L."/>
            <person name="Ma J."/>
        </authorList>
    </citation>
    <scope>NUCLEOTIDE SEQUENCE [LARGE SCALE GENOMIC DNA]</scope>
    <source>
        <strain evidence="16">JCM 17064</strain>
    </source>
</reference>
<comment type="catalytic activity">
    <reaction evidence="12">
        <text>ssDNA + n NTP = ssDNA/pppN(pN)n-1 hybrid + (n-1) diphosphate.</text>
        <dbReference type="EC" id="2.7.7.101"/>
    </reaction>
</comment>
<dbReference type="SUPFAM" id="SSF56731">
    <property type="entry name" value="DNA primase core"/>
    <property type="match status" value="1"/>
</dbReference>
<dbReference type="HAMAP" id="MF_00974">
    <property type="entry name" value="DNA_primase_DnaG"/>
    <property type="match status" value="1"/>
</dbReference>
<dbReference type="PIRSF" id="PIRSF002811">
    <property type="entry name" value="DnaG"/>
    <property type="match status" value="1"/>
</dbReference>
<dbReference type="Pfam" id="PF08275">
    <property type="entry name" value="DNAG_N"/>
    <property type="match status" value="1"/>
</dbReference>
<dbReference type="RefSeq" id="WP_324690108.1">
    <property type="nucleotide sequence ID" value="NZ_BAABCR010000015.1"/>
</dbReference>